<evidence type="ECO:0000256" key="1">
    <source>
        <dbReference type="ARBA" id="ARBA00004496"/>
    </source>
</evidence>
<comment type="function">
    <text evidence="5">Modulates RecA activity.</text>
</comment>
<keyword evidence="10" id="KW-1185">Reference proteome</keyword>
<dbReference type="Pfam" id="PF21981">
    <property type="entry name" value="RecX_HTH3"/>
    <property type="match status" value="1"/>
</dbReference>
<dbReference type="InterPro" id="IPR053925">
    <property type="entry name" value="RecX_HTH_3rd"/>
</dbReference>
<dbReference type="PANTHER" id="PTHR33602:SF1">
    <property type="entry name" value="REGULATORY PROTEIN RECX FAMILY PROTEIN"/>
    <property type="match status" value="1"/>
</dbReference>
<feature type="domain" description="RecX third three-helical" evidence="7">
    <location>
        <begin position="101"/>
        <end position="146"/>
    </location>
</feature>
<evidence type="ECO:0000256" key="2">
    <source>
        <dbReference type="ARBA" id="ARBA00009695"/>
    </source>
</evidence>
<evidence type="ECO:0000256" key="3">
    <source>
        <dbReference type="ARBA" id="ARBA00018111"/>
    </source>
</evidence>
<comment type="similarity">
    <text evidence="2 5">Belongs to the RecX family.</text>
</comment>
<evidence type="ECO:0000313" key="10">
    <source>
        <dbReference type="Proteomes" id="UP001521137"/>
    </source>
</evidence>
<protein>
    <recommendedName>
        <fullName evidence="3 5">Regulatory protein RecX</fullName>
    </recommendedName>
</protein>
<evidence type="ECO:0000313" key="9">
    <source>
        <dbReference type="EMBL" id="MCF2950187.1"/>
    </source>
</evidence>
<evidence type="ECO:0000259" key="6">
    <source>
        <dbReference type="Pfam" id="PF02631"/>
    </source>
</evidence>
<keyword evidence="4 5" id="KW-0963">Cytoplasm</keyword>
<comment type="subcellular location">
    <subcellularLocation>
        <location evidence="1 5">Cytoplasm</location>
    </subcellularLocation>
</comment>
<dbReference type="HAMAP" id="MF_01114">
    <property type="entry name" value="RecX"/>
    <property type="match status" value="1"/>
</dbReference>
<dbReference type="RefSeq" id="WP_235314288.1">
    <property type="nucleotide sequence ID" value="NZ_JAKGAS010000015.1"/>
</dbReference>
<name>A0ABS9DB56_9ALTE</name>
<reference evidence="9 10" key="1">
    <citation type="submission" date="2022-01" db="EMBL/GenBank/DDBJ databases">
        <title>Paraglaciecola sp. G1-23.</title>
        <authorList>
            <person name="Jin M.S."/>
            <person name="Han D.M."/>
            <person name="Kim H.M."/>
            <person name="Jeon C.O."/>
        </authorList>
    </citation>
    <scope>NUCLEOTIDE SEQUENCE [LARGE SCALE GENOMIC DNA]</scope>
    <source>
        <strain evidence="9 10">G1-23</strain>
    </source>
</reference>
<dbReference type="Pfam" id="PF21982">
    <property type="entry name" value="RecX_HTH1"/>
    <property type="match status" value="1"/>
</dbReference>
<comment type="caution">
    <text evidence="9">The sequence shown here is derived from an EMBL/GenBank/DDBJ whole genome shotgun (WGS) entry which is preliminary data.</text>
</comment>
<evidence type="ECO:0000259" key="7">
    <source>
        <dbReference type="Pfam" id="PF21981"/>
    </source>
</evidence>
<feature type="domain" description="RecX first three-helical" evidence="8">
    <location>
        <begin position="15"/>
        <end position="47"/>
    </location>
</feature>
<dbReference type="Gene3D" id="1.10.10.10">
    <property type="entry name" value="Winged helix-like DNA-binding domain superfamily/Winged helix DNA-binding domain"/>
    <property type="match status" value="3"/>
</dbReference>
<sequence length="151" mass="18149">MAENNIKIIKHTITRLLARREHSKSELFKKLIERDFEPDECRQWIAKFCESNIQSDQRFTESLIRTRTGKGVGQRRILQELKEHDIDPDVIANMFKEAQIDWFELAKKVFIKRFSEEAGTDWKARQKQQRFMYYRGFSQEQISYALESVEK</sequence>
<accession>A0ABS9DB56</accession>
<evidence type="ECO:0000256" key="4">
    <source>
        <dbReference type="ARBA" id="ARBA00022490"/>
    </source>
</evidence>
<dbReference type="InterPro" id="IPR053926">
    <property type="entry name" value="RecX_HTH_1st"/>
</dbReference>
<organism evidence="9 10">
    <name type="scientific">Paraglaciecola algarum</name>
    <dbReference type="NCBI Taxonomy" id="3050085"/>
    <lineage>
        <taxon>Bacteria</taxon>
        <taxon>Pseudomonadati</taxon>
        <taxon>Pseudomonadota</taxon>
        <taxon>Gammaproteobacteria</taxon>
        <taxon>Alteromonadales</taxon>
        <taxon>Alteromonadaceae</taxon>
        <taxon>Paraglaciecola</taxon>
    </lineage>
</organism>
<dbReference type="InterPro" id="IPR053924">
    <property type="entry name" value="RecX_HTH_2nd"/>
</dbReference>
<dbReference type="InterPro" id="IPR003783">
    <property type="entry name" value="Regulatory_RecX"/>
</dbReference>
<dbReference type="Pfam" id="PF02631">
    <property type="entry name" value="RecX_HTH2"/>
    <property type="match status" value="1"/>
</dbReference>
<evidence type="ECO:0000259" key="8">
    <source>
        <dbReference type="Pfam" id="PF21982"/>
    </source>
</evidence>
<dbReference type="EMBL" id="JAKGAS010000015">
    <property type="protein sequence ID" value="MCF2950187.1"/>
    <property type="molecule type" value="Genomic_DNA"/>
</dbReference>
<evidence type="ECO:0000256" key="5">
    <source>
        <dbReference type="HAMAP-Rule" id="MF_01114"/>
    </source>
</evidence>
<gene>
    <name evidence="5" type="primary">recX</name>
    <name evidence="9" type="ORF">L0668_18910</name>
</gene>
<dbReference type="PANTHER" id="PTHR33602">
    <property type="entry name" value="REGULATORY PROTEIN RECX FAMILY PROTEIN"/>
    <property type="match status" value="1"/>
</dbReference>
<proteinExistence type="inferred from homology"/>
<dbReference type="InterPro" id="IPR036388">
    <property type="entry name" value="WH-like_DNA-bd_sf"/>
</dbReference>
<feature type="domain" description="RecX second three-helical" evidence="6">
    <location>
        <begin position="55"/>
        <end position="92"/>
    </location>
</feature>
<dbReference type="Proteomes" id="UP001521137">
    <property type="component" value="Unassembled WGS sequence"/>
</dbReference>